<gene>
    <name evidence="2" type="ORF">BA177_11410</name>
</gene>
<dbReference type="SUPFAM" id="SSF110087">
    <property type="entry name" value="DR1885-like metal-binding protein"/>
    <property type="match status" value="1"/>
</dbReference>
<dbReference type="STRING" id="1548547.BA177_11410"/>
<dbReference type="EMBL" id="CP016268">
    <property type="protein sequence ID" value="ANO51723.1"/>
    <property type="molecule type" value="Genomic_DNA"/>
</dbReference>
<dbReference type="InterPro" id="IPR007410">
    <property type="entry name" value="LpqE-like"/>
</dbReference>
<reference evidence="2 3" key="1">
    <citation type="submission" date="2016-06" db="EMBL/GenBank/DDBJ databases">
        <title>Complete genome sequence of a deep-branching marine Gamma Proteobacterium Woeseia oceani type strain XK5.</title>
        <authorList>
            <person name="Mu D."/>
            <person name="Du Z."/>
        </authorList>
    </citation>
    <scope>NUCLEOTIDE SEQUENCE [LARGE SCALE GENOMIC DNA]</scope>
    <source>
        <strain evidence="2 3">XK5</strain>
    </source>
</reference>
<evidence type="ECO:0000256" key="1">
    <source>
        <dbReference type="SAM" id="SignalP"/>
    </source>
</evidence>
<dbReference type="Gene3D" id="2.60.40.1890">
    <property type="entry name" value="PCu(A)C copper chaperone"/>
    <property type="match status" value="1"/>
</dbReference>
<dbReference type="InterPro" id="IPR058248">
    <property type="entry name" value="Lxx211020-like"/>
</dbReference>
<evidence type="ECO:0008006" key="4">
    <source>
        <dbReference type="Google" id="ProtNLM"/>
    </source>
</evidence>
<keyword evidence="1" id="KW-0732">Signal</keyword>
<evidence type="ECO:0000313" key="3">
    <source>
        <dbReference type="Proteomes" id="UP000092695"/>
    </source>
</evidence>
<dbReference type="Pfam" id="PF04314">
    <property type="entry name" value="PCuAC"/>
    <property type="match status" value="1"/>
</dbReference>
<feature type="signal peptide" evidence="1">
    <location>
        <begin position="1"/>
        <end position="18"/>
    </location>
</feature>
<dbReference type="AlphaFoldDB" id="A0A193LGY6"/>
<proteinExistence type="predicted"/>
<keyword evidence="3" id="KW-1185">Reference proteome</keyword>
<dbReference type="Proteomes" id="UP000092695">
    <property type="component" value="Chromosome"/>
</dbReference>
<dbReference type="InterPro" id="IPR036182">
    <property type="entry name" value="PCuAC_sf"/>
</dbReference>
<dbReference type="PANTHER" id="PTHR36302">
    <property type="entry name" value="BLR7088 PROTEIN"/>
    <property type="match status" value="1"/>
</dbReference>
<protein>
    <recommendedName>
        <fullName evidence="4">Copper chaperone PCu(A)C</fullName>
    </recommendedName>
</protein>
<sequence length="142" mass="15120">MKIVSAVCLCLMSVFAVAAEISIENAWARATPPGARTGAAYFALRNTGEADRLVGVKSTVAEKSEVHTHIAEGSMIRMQHLPQLEVAAGGDVEFAPGGLHIMLMGLHVPLRAGDKFTFTLVFEKAGEIEVTVDIVDARKEAS</sequence>
<dbReference type="KEGG" id="woc:BA177_11410"/>
<feature type="chain" id="PRO_5008260207" description="Copper chaperone PCu(A)C" evidence="1">
    <location>
        <begin position="19"/>
        <end position="142"/>
    </location>
</feature>
<evidence type="ECO:0000313" key="2">
    <source>
        <dbReference type="EMBL" id="ANO51723.1"/>
    </source>
</evidence>
<dbReference type="PANTHER" id="PTHR36302:SF1">
    <property type="entry name" value="COPPER CHAPERONE PCU(A)C"/>
    <property type="match status" value="1"/>
</dbReference>
<name>A0A193LGY6_9GAMM</name>
<accession>A0A193LGY6</accession>
<organism evidence="2 3">
    <name type="scientific">Woeseia oceani</name>
    <dbReference type="NCBI Taxonomy" id="1548547"/>
    <lineage>
        <taxon>Bacteria</taxon>
        <taxon>Pseudomonadati</taxon>
        <taxon>Pseudomonadota</taxon>
        <taxon>Gammaproteobacteria</taxon>
        <taxon>Woeseiales</taxon>
        <taxon>Woeseiaceae</taxon>
        <taxon>Woeseia</taxon>
    </lineage>
</organism>